<evidence type="ECO:0000313" key="1">
    <source>
        <dbReference type="EMBL" id="KAJ3549163.1"/>
    </source>
</evidence>
<sequence length="296" mass="33538">MSYPITSKKTTKLRIPHPKDPDHPLTGILEQVDSEKPTQGRRIALLLHGTIGHKDYLFLKRTALRLPMDSFRFDFRGNFESPGPWRMGAFLNDVEDLEAAVAYLTKEFGYIIDLLIGHSRGVVTAFRWMCTAKEAASVRGFVNAAGRYRMPLIYNTITDMQQELDANGFFIRKESVARQPWEGRITKEDMEEFATFDSSLVWNFFPDNAHVLTLHGLADQTVPPYDAMIYADALGSRSPGTHNLCYVEQADHNFTGLADDVTATILDWVTYLEADKLRTGVWPTGIREKSSRTSKL</sequence>
<comment type="caution">
    <text evidence="1">The sequence shown here is derived from an EMBL/GenBank/DDBJ whole genome shotgun (WGS) entry which is preliminary data.</text>
</comment>
<keyword evidence="2" id="KW-1185">Reference proteome</keyword>
<proteinExistence type="predicted"/>
<protein>
    <submittedName>
        <fullName evidence="1">Uncharacterized protein</fullName>
    </submittedName>
</protein>
<organism evidence="1 2">
    <name type="scientific">Phlebia brevispora</name>
    <dbReference type="NCBI Taxonomy" id="194682"/>
    <lineage>
        <taxon>Eukaryota</taxon>
        <taxon>Fungi</taxon>
        <taxon>Dikarya</taxon>
        <taxon>Basidiomycota</taxon>
        <taxon>Agaricomycotina</taxon>
        <taxon>Agaricomycetes</taxon>
        <taxon>Polyporales</taxon>
        <taxon>Meruliaceae</taxon>
        <taxon>Phlebia</taxon>
    </lineage>
</organism>
<reference evidence="1" key="1">
    <citation type="submission" date="2022-07" db="EMBL/GenBank/DDBJ databases">
        <title>Genome Sequence of Phlebia brevispora.</title>
        <authorList>
            <person name="Buettner E."/>
        </authorList>
    </citation>
    <scope>NUCLEOTIDE SEQUENCE</scope>
    <source>
        <strain evidence="1">MPL23</strain>
    </source>
</reference>
<name>A0ACC1SZ36_9APHY</name>
<dbReference type="Proteomes" id="UP001148662">
    <property type="component" value="Unassembled WGS sequence"/>
</dbReference>
<evidence type="ECO:0000313" key="2">
    <source>
        <dbReference type="Proteomes" id="UP001148662"/>
    </source>
</evidence>
<gene>
    <name evidence="1" type="ORF">NM688_g5213</name>
</gene>
<accession>A0ACC1SZ36</accession>
<dbReference type="EMBL" id="JANHOG010000940">
    <property type="protein sequence ID" value="KAJ3549163.1"/>
    <property type="molecule type" value="Genomic_DNA"/>
</dbReference>